<evidence type="ECO:0000256" key="3">
    <source>
        <dbReference type="ARBA" id="ARBA00022840"/>
    </source>
</evidence>
<protein>
    <recommendedName>
        <fullName evidence="1">non-specific serine/threonine protein kinase</fullName>
        <ecNumber evidence="1">2.7.11.1</ecNumber>
    </recommendedName>
</protein>
<dbReference type="InterPro" id="IPR000719">
    <property type="entry name" value="Prot_kinase_dom"/>
</dbReference>
<dbReference type="Gene3D" id="3.90.640.10">
    <property type="entry name" value="Actin, Chain A, domain 4"/>
    <property type="match status" value="1"/>
</dbReference>
<dbReference type="SUPFAM" id="SSF53067">
    <property type="entry name" value="Actin-like ATPase domain"/>
    <property type="match status" value="2"/>
</dbReference>
<feature type="domain" description="Protein kinase" evidence="5">
    <location>
        <begin position="394"/>
        <end position="609"/>
    </location>
</feature>
<dbReference type="PROSITE" id="PS50011">
    <property type="entry name" value="PROTEIN_KINASE_DOM"/>
    <property type="match status" value="1"/>
</dbReference>
<evidence type="ECO:0000313" key="6">
    <source>
        <dbReference type="EnsemblMetazoa" id="PPAI010770-PA"/>
    </source>
</evidence>
<dbReference type="Pfam" id="PF00022">
    <property type="entry name" value="Actin"/>
    <property type="match status" value="1"/>
</dbReference>
<dbReference type="InterPro" id="IPR004000">
    <property type="entry name" value="Actin"/>
</dbReference>
<dbReference type="GO" id="GO:0004674">
    <property type="term" value="F:protein serine/threonine kinase activity"/>
    <property type="evidence" value="ECO:0007669"/>
    <property type="project" value="UniProtKB-EC"/>
</dbReference>
<dbReference type="PANTHER" id="PTHR45832">
    <property type="entry name" value="SERINE/THREONINE-PROTEIN KINASE SAMKA-RELATED-RELATED"/>
    <property type="match status" value="1"/>
</dbReference>
<dbReference type="VEuPathDB" id="VectorBase:PPAI010770"/>
<proteinExistence type="inferred from homology"/>
<organism evidence="6 7">
    <name type="scientific">Phlebotomus papatasi</name>
    <name type="common">Sandfly</name>
    <dbReference type="NCBI Taxonomy" id="29031"/>
    <lineage>
        <taxon>Eukaryota</taxon>
        <taxon>Metazoa</taxon>
        <taxon>Ecdysozoa</taxon>
        <taxon>Arthropoda</taxon>
        <taxon>Hexapoda</taxon>
        <taxon>Insecta</taxon>
        <taxon>Pterygota</taxon>
        <taxon>Neoptera</taxon>
        <taxon>Endopterygota</taxon>
        <taxon>Diptera</taxon>
        <taxon>Nematocera</taxon>
        <taxon>Psychodoidea</taxon>
        <taxon>Psychodidae</taxon>
        <taxon>Phlebotomus</taxon>
        <taxon>Phlebotomus</taxon>
    </lineage>
</organism>
<dbReference type="VEuPathDB" id="VectorBase:PPAPM1_010427"/>
<dbReference type="Gene3D" id="3.30.420.40">
    <property type="match status" value="2"/>
</dbReference>
<reference evidence="6" key="1">
    <citation type="submission" date="2022-08" db="UniProtKB">
        <authorList>
            <consortium name="EnsemblMetazoa"/>
        </authorList>
    </citation>
    <scope>IDENTIFICATION</scope>
    <source>
        <strain evidence="6">Israel</strain>
    </source>
</reference>
<dbReference type="Gene3D" id="1.10.510.10">
    <property type="entry name" value="Transferase(Phosphotransferase) domain 1"/>
    <property type="match status" value="2"/>
</dbReference>
<dbReference type="SMART" id="SM00268">
    <property type="entry name" value="ACTIN"/>
    <property type="match status" value="1"/>
</dbReference>
<dbReference type="EnsemblMetazoa" id="PPAI010770-RA">
    <property type="protein sequence ID" value="PPAI010770-PA"/>
    <property type="gene ID" value="PPAI010770"/>
</dbReference>
<dbReference type="Proteomes" id="UP000092462">
    <property type="component" value="Unassembled WGS sequence"/>
</dbReference>
<evidence type="ECO:0000259" key="5">
    <source>
        <dbReference type="PROSITE" id="PS50011"/>
    </source>
</evidence>
<dbReference type="Pfam" id="PF00069">
    <property type="entry name" value="Pkinase"/>
    <property type="match status" value="1"/>
</dbReference>
<dbReference type="PANTHER" id="PTHR45832:SF8">
    <property type="entry name" value="PROTEIN KINASE DOMAIN-CONTAINING PROTEIN"/>
    <property type="match status" value="1"/>
</dbReference>
<dbReference type="Gene3D" id="3.30.200.20">
    <property type="entry name" value="Phosphorylase Kinase, domain 1"/>
    <property type="match status" value="1"/>
</dbReference>
<keyword evidence="7" id="KW-1185">Reference proteome</keyword>
<dbReference type="EC" id="2.7.11.1" evidence="1"/>
<keyword evidence="2" id="KW-0547">Nucleotide-binding</keyword>
<dbReference type="InterPro" id="IPR011009">
    <property type="entry name" value="Kinase-like_dom_sf"/>
</dbReference>
<keyword evidence="3" id="KW-0067">ATP-binding</keyword>
<dbReference type="InterPro" id="IPR043129">
    <property type="entry name" value="ATPase_NBD"/>
</dbReference>
<dbReference type="VEuPathDB" id="VectorBase:PPAPM1_006314"/>
<sequence>MPLFDSVMQEKPAVVFEIGTAYTKLGFAAEAHPWFILPTEVLDPASGTTKNLFSFHGTELYDNLVTFLNELFFKYILVTPKDRRILIVESVLCPTEFRECLARAFFRHFEVSLVFFVPTHLVILTTLAVSTALVIDLGFKEAVILPVYSGVQVLHAWQAQPLASEAVHAEIRRQLLASGVKESLLTEDLIENIKVRTCFVTKLSRAVKYREGQSPQPCPDVEYPAGGEEIIKISGSLRETAFEVLFPEDNDHLGLPYLILDAILKCPLDMRRQLAENIVLIGGTAMIPGLTARLQEELIHLLDTDLYKGKLFIKSFKFHTPPAKANFTAWLGGSIYEPPFFNEPPLQAMRRIRDMLPPKLKNAQKVSPRLQSFLDRMLVRDPAQRATAAELLQHPFLRQAGPPSLLSGTRGWYGISGRQVAVKKMDLRKQQRRELLFNEVVIMRDYHHPNIVETYSSFLVDDELWVVMEYLEGGALTDIVTHSRMDEEQIATVCKQCLKALAYLHSQGVIHRDIKSDSILLASDGRVKLSDFGFCAQVSQELPKRKSLVGTPYWMSPEVISRLPYGPEVDIWSLGIMVIEMVDGPAKTISHRNHTSLLKNFPLYLLIYP</sequence>
<dbReference type="CDD" id="cd10207">
    <property type="entry name" value="ASKHA_NBD_Arp10"/>
    <property type="match status" value="1"/>
</dbReference>
<dbReference type="AlphaFoldDB" id="A0A1B0DQH9"/>
<dbReference type="InterPro" id="IPR051931">
    <property type="entry name" value="PAK3-like"/>
</dbReference>
<accession>A0A1B0DQH9</accession>
<dbReference type="SUPFAM" id="SSF56112">
    <property type="entry name" value="Protein kinase-like (PK-like)"/>
    <property type="match status" value="2"/>
</dbReference>
<dbReference type="GO" id="GO:0005524">
    <property type="term" value="F:ATP binding"/>
    <property type="evidence" value="ECO:0007669"/>
    <property type="project" value="UniProtKB-KW"/>
</dbReference>
<comment type="similarity">
    <text evidence="4">Belongs to the actin family.</text>
</comment>
<name>A0A1B0DQH9_PHLPP</name>
<evidence type="ECO:0000256" key="4">
    <source>
        <dbReference type="RuleBase" id="RU000487"/>
    </source>
</evidence>
<dbReference type="EMBL" id="AJVK01019134">
    <property type="status" value="NOT_ANNOTATED_CDS"/>
    <property type="molecule type" value="Genomic_DNA"/>
</dbReference>
<evidence type="ECO:0000256" key="1">
    <source>
        <dbReference type="ARBA" id="ARBA00012513"/>
    </source>
</evidence>
<evidence type="ECO:0000313" key="7">
    <source>
        <dbReference type="Proteomes" id="UP000092462"/>
    </source>
</evidence>
<evidence type="ECO:0000256" key="2">
    <source>
        <dbReference type="ARBA" id="ARBA00022741"/>
    </source>
</evidence>